<dbReference type="PANTHER" id="PTHR39184">
    <property type="match status" value="1"/>
</dbReference>
<dbReference type="InterPro" id="IPR052380">
    <property type="entry name" value="Viral_DNA_packaging_terminase"/>
</dbReference>
<organism evidence="3">
    <name type="scientific">uncultured Caudovirales phage</name>
    <dbReference type="NCBI Taxonomy" id="2100421"/>
    <lineage>
        <taxon>Viruses</taxon>
        <taxon>Duplodnaviria</taxon>
        <taxon>Heunggongvirae</taxon>
        <taxon>Uroviricota</taxon>
        <taxon>Caudoviricetes</taxon>
        <taxon>Peduoviridae</taxon>
        <taxon>Maltschvirus</taxon>
        <taxon>Maltschvirus maltsch</taxon>
    </lineage>
</organism>
<dbReference type="SUPFAM" id="SSF52540">
    <property type="entry name" value="P-loop containing nucleoside triphosphate hydrolases"/>
    <property type="match status" value="1"/>
</dbReference>
<dbReference type="InterPro" id="IPR027417">
    <property type="entry name" value="P-loop_NTPase"/>
</dbReference>
<feature type="domain" description="Phage terminase large subunit C-terminal" evidence="2">
    <location>
        <begin position="253"/>
        <end position="388"/>
    </location>
</feature>
<dbReference type="Pfam" id="PF17288">
    <property type="entry name" value="Terminase_3C"/>
    <property type="match status" value="1"/>
</dbReference>
<evidence type="ECO:0000313" key="3">
    <source>
        <dbReference type="EMBL" id="CAB4148752.1"/>
    </source>
</evidence>
<dbReference type="NCBIfam" id="TIGR01547">
    <property type="entry name" value="phage_term_2"/>
    <property type="match status" value="1"/>
</dbReference>
<dbReference type="Gene3D" id="3.40.50.300">
    <property type="entry name" value="P-loop containing nucleotide triphosphate hydrolases"/>
    <property type="match status" value="1"/>
</dbReference>
<dbReference type="Pfam" id="PF04466">
    <property type="entry name" value="Terminase_3"/>
    <property type="match status" value="1"/>
</dbReference>
<dbReference type="EMBL" id="LR796512">
    <property type="protein sequence ID" value="CAB4148752.1"/>
    <property type="molecule type" value="Genomic_DNA"/>
</dbReference>
<protein>
    <submittedName>
        <fullName evidence="3">XtmB Phage terminase large subunit</fullName>
    </submittedName>
</protein>
<proteinExistence type="predicted"/>
<dbReference type="InterPro" id="IPR006437">
    <property type="entry name" value="Phage_terminase_lsu"/>
</dbReference>
<dbReference type="PANTHER" id="PTHR39184:SF1">
    <property type="entry name" value="PBSX PHAGE TERMINASE LARGE SUBUNIT"/>
    <property type="match status" value="1"/>
</dbReference>
<feature type="domain" description="Phage terminase large subunit N-terminal" evidence="1">
    <location>
        <begin position="17"/>
        <end position="223"/>
    </location>
</feature>
<accession>A0A6J5MQN1</accession>
<reference evidence="3" key="1">
    <citation type="submission" date="2020-04" db="EMBL/GenBank/DDBJ databases">
        <authorList>
            <person name="Chiriac C."/>
            <person name="Salcher M."/>
            <person name="Ghai R."/>
            <person name="Kavagutti S V."/>
        </authorList>
    </citation>
    <scope>NUCLEOTIDE SEQUENCE</scope>
</reference>
<evidence type="ECO:0000259" key="1">
    <source>
        <dbReference type="Pfam" id="PF04466"/>
    </source>
</evidence>
<name>A0A6J5MQN1_9CAUD</name>
<gene>
    <name evidence="3" type="ORF">UFOVP531_22</name>
</gene>
<dbReference type="Gene3D" id="3.30.420.280">
    <property type="match status" value="1"/>
</dbReference>
<evidence type="ECO:0000259" key="2">
    <source>
        <dbReference type="Pfam" id="PF17288"/>
    </source>
</evidence>
<dbReference type="InterPro" id="IPR035413">
    <property type="entry name" value="Terminase_L_C"/>
</dbReference>
<dbReference type="InterPro" id="IPR035412">
    <property type="entry name" value="Terminase_L_N"/>
</dbReference>
<sequence length="402" mass="45532">MEIAINNKYNLLGSDSRYFVITGGRGSGKSYSLNSFLLLLTYEIGHVILFTRYTLTSASVSIIPEFIDKIDTANLNNDFYITKDEIINLKTGSKILFKGIKTSSGTQTASLKSLAGVTTWVLDEAEELTDEETFEKIDFSIRTKGIHNRVLLVLNPATKEHFIYKKFFEDKGVEAGSNLIKGDTTYIHTTYLDNINNLSESFINQIENIKKRRPEKYKHQILGGWLDKAEGVIFTNWVIGEYKQIGQSVFGQDFGFSNDPTTLIECNIDTANKRIYINERFYLQALTTSQIYALNKQHCLDSLIVADSAEPRLINELQTLGLNIVPAIKGQGSVNYGISLLQDYDLIVSPESINLIKELNNYCWLEKKSSTPIDNHNHLLDALRYAVSHQLENPNKGNYFIY</sequence>